<protein>
    <submittedName>
        <fullName evidence="3">Helix-turn-helix domain-containing protein</fullName>
    </submittedName>
</protein>
<dbReference type="PANTHER" id="PTHR46558">
    <property type="entry name" value="TRACRIPTIONAL REGULATORY PROTEIN-RELATED-RELATED"/>
    <property type="match status" value="1"/>
</dbReference>
<gene>
    <name evidence="3" type="ORF">L2422_06765</name>
</gene>
<dbReference type="AlphaFoldDB" id="A0AAP3M3L6"/>
<dbReference type="InterPro" id="IPR010982">
    <property type="entry name" value="Lambda_DNA-bd_dom_sf"/>
</dbReference>
<evidence type="ECO:0000313" key="3">
    <source>
        <dbReference type="EMBL" id="MCZ3845195.1"/>
    </source>
</evidence>
<dbReference type="CDD" id="cd00093">
    <property type="entry name" value="HTH_XRE"/>
    <property type="match status" value="1"/>
</dbReference>
<sequence>MNISSRIKYLRNEHHLTQKELAKMLNVKPTTISGWELGRNEPSIDTLKKLSSLFNVSTEYLIGGEDNSSNTIDLKTTDVLSYDGKPVSPEDLAIIRAILEKKK</sequence>
<dbReference type="GO" id="GO:0003677">
    <property type="term" value="F:DNA binding"/>
    <property type="evidence" value="ECO:0007669"/>
    <property type="project" value="UniProtKB-KW"/>
</dbReference>
<dbReference type="Gene3D" id="1.10.260.40">
    <property type="entry name" value="lambda repressor-like DNA-binding domains"/>
    <property type="match status" value="1"/>
</dbReference>
<dbReference type="SMART" id="SM00530">
    <property type="entry name" value="HTH_XRE"/>
    <property type="match status" value="1"/>
</dbReference>
<proteinExistence type="predicted"/>
<evidence type="ECO:0000313" key="4">
    <source>
        <dbReference type="Proteomes" id="UP001213015"/>
    </source>
</evidence>
<dbReference type="SUPFAM" id="SSF47413">
    <property type="entry name" value="lambda repressor-like DNA-binding domains"/>
    <property type="match status" value="1"/>
</dbReference>
<reference evidence="3" key="1">
    <citation type="submission" date="2022-01" db="EMBL/GenBank/DDBJ databases">
        <title>VMRC isolate genome collection.</title>
        <authorList>
            <person name="France M."/>
            <person name="Rutt L."/>
            <person name="Humphrys M."/>
            <person name="Ravel J."/>
        </authorList>
    </citation>
    <scope>NUCLEOTIDE SEQUENCE</scope>
    <source>
        <strain evidence="3">C0127B5</strain>
    </source>
</reference>
<dbReference type="PROSITE" id="PS50943">
    <property type="entry name" value="HTH_CROC1"/>
    <property type="match status" value="1"/>
</dbReference>
<accession>A0AAP3M3L6</accession>
<dbReference type="RefSeq" id="WP_269255652.1">
    <property type="nucleotide sequence ID" value="NZ_JAKHLE010000012.1"/>
</dbReference>
<dbReference type="PANTHER" id="PTHR46558:SF11">
    <property type="entry name" value="HTH-TYPE TRANSCRIPTIONAL REGULATOR XRE"/>
    <property type="match status" value="1"/>
</dbReference>
<dbReference type="InterPro" id="IPR001387">
    <property type="entry name" value="Cro/C1-type_HTH"/>
</dbReference>
<evidence type="ECO:0000256" key="1">
    <source>
        <dbReference type="ARBA" id="ARBA00023125"/>
    </source>
</evidence>
<feature type="domain" description="HTH cro/C1-type" evidence="2">
    <location>
        <begin position="7"/>
        <end position="61"/>
    </location>
</feature>
<keyword evidence="1" id="KW-0238">DNA-binding</keyword>
<evidence type="ECO:0000259" key="2">
    <source>
        <dbReference type="PROSITE" id="PS50943"/>
    </source>
</evidence>
<dbReference type="EMBL" id="JAKHLF010000011">
    <property type="protein sequence ID" value="MCZ3845195.1"/>
    <property type="molecule type" value="Genomic_DNA"/>
</dbReference>
<dbReference type="Proteomes" id="UP001213015">
    <property type="component" value="Unassembled WGS sequence"/>
</dbReference>
<name>A0AAP3M3L6_9LACO</name>
<dbReference type="Pfam" id="PF01381">
    <property type="entry name" value="HTH_3"/>
    <property type="match status" value="1"/>
</dbReference>
<organism evidence="3 4">
    <name type="scientific">Lactobacillus mulieris</name>
    <dbReference type="NCBI Taxonomy" id="2508708"/>
    <lineage>
        <taxon>Bacteria</taxon>
        <taxon>Bacillati</taxon>
        <taxon>Bacillota</taxon>
        <taxon>Bacilli</taxon>
        <taxon>Lactobacillales</taxon>
        <taxon>Lactobacillaceae</taxon>
        <taxon>Lactobacillus</taxon>
    </lineage>
</organism>
<comment type="caution">
    <text evidence="3">The sequence shown here is derived from an EMBL/GenBank/DDBJ whole genome shotgun (WGS) entry which is preliminary data.</text>
</comment>